<dbReference type="GO" id="GO:0004252">
    <property type="term" value="F:serine-type endopeptidase activity"/>
    <property type="evidence" value="ECO:0007669"/>
    <property type="project" value="InterPro"/>
</dbReference>
<dbReference type="OrthoDB" id="5405281at2"/>
<dbReference type="InterPro" id="IPR051048">
    <property type="entry name" value="Peptidase_S8/S53_subtilisin"/>
</dbReference>
<dbReference type="Pfam" id="PF00082">
    <property type="entry name" value="Peptidase_S8"/>
    <property type="match status" value="1"/>
</dbReference>
<protein>
    <recommendedName>
        <fullName evidence="3">Peptidase S8/S53 domain-containing protein</fullName>
    </recommendedName>
</protein>
<reference evidence="5" key="1">
    <citation type="submission" date="2018-05" db="EMBL/GenBank/DDBJ databases">
        <authorList>
            <person name="Du Z."/>
            <person name="Wang X."/>
        </authorList>
    </citation>
    <scope>NUCLEOTIDE SEQUENCE [LARGE SCALE GENOMIC DNA]</scope>
    <source>
        <strain evidence="5">WDS4C29</strain>
    </source>
</reference>
<dbReference type="InterPro" id="IPR036852">
    <property type="entry name" value="Peptidase_S8/S53_dom_sf"/>
</dbReference>
<evidence type="ECO:0000256" key="2">
    <source>
        <dbReference type="PROSITE-ProRule" id="PRU01240"/>
    </source>
</evidence>
<sequence>MFDQQQGIAVRRPRTLCGATSAKLILLACAILEPMRIVGDCLGMMVPRSNLPILAAFAVTLLSACQSGSEGDGAGDLDSQDPPSAGSILSSYYVENFDAFRDAALDLIENDPRYLLQVADGEWWVDRNGNQVFEEGIDVVLLSDPLKHAGVHYAHASGLTGSGEVIAFSDGGYLLSHEVFDGKVVTDLSDVVDGHGTAVASIAAGASGSMIGVAPGADLILGDFDSYGQLAETARVAAQQGAIALNNSWGFTNMEVTQQTYDSFSAGVESGTYLDALRVRTH</sequence>
<feature type="domain" description="Peptidase S8/S53" evidence="3">
    <location>
        <begin position="190"/>
        <end position="263"/>
    </location>
</feature>
<dbReference type="PROSITE" id="PS00137">
    <property type="entry name" value="SUBTILASE_HIS"/>
    <property type="match status" value="1"/>
</dbReference>
<comment type="caution">
    <text evidence="2">Lacks conserved residue(s) required for the propagation of feature annotation.</text>
</comment>
<dbReference type="Proteomes" id="UP000245293">
    <property type="component" value="Unassembled WGS sequence"/>
</dbReference>
<dbReference type="PANTHER" id="PTHR43399">
    <property type="entry name" value="SUBTILISIN-RELATED"/>
    <property type="match status" value="1"/>
</dbReference>
<dbReference type="PROSITE" id="PS51892">
    <property type="entry name" value="SUBTILASE"/>
    <property type="match status" value="1"/>
</dbReference>
<evidence type="ECO:0000256" key="1">
    <source>
        <dbReference type="ARBA" id="ARBA00011073"/>
    </source>
</evidence>
<evidence type="ECO:0000313" key="4">
    <source>
        <dbReference type="EMBL" id="PWG16406.1"/>
    </source>
</evidence>
<evidence type="ECO:0000259" key="3">
    <source>
        <dbReference type="Pfam" id="PF00082"/>
    </source>
</evidence>
<dbReference type="InterPro" id="IPR000209">
    <property type="entry name" value="Peptidase_S8/S53_dom"/>
</dbReference>
<comment type="caution">
    <text evidence="4">The sequence shown here is derived from an EMBL/GenBank/DDBJ whole genome shotgun (WGS) entry which is preliminary data.</text>
</comment>
<dbReference type="Gene3D" id="3.40.50.200">
    <property type="entry name" value="Peptidase S8/S53 domain"/>
    <property type="match status" value="1"/>
</dbReference>
<dbReference type="RefSeq" id="WP_109389173.1">
    <property type="nucleotide sequence ID" value="NZ_QETF01000013.1"/>
</dbReference>
<keyword evidence="5" id="KW-1185">Reference proteome</keyword>
<gene>
    <name evidence="4" type="ORF">DFK10_11450</name>
</gene>
<dbReference type="GO" id="GO:0006508">
    <property type="term" value="P:proteolysis"/>
    <property type="evidence" value="ECO:0007669"/>
    <property type="project" value="InterPro"/>
</dbReference>
<accession>A0A2V1P259</accession>
<dbReference type="PANTHER" id="PTHR43399:SF4">
    <property type="entry name" value="CELL WALL-ASSOCIATED PROTEASE"/>
    <property type="match status" value="1"/>
</dbReference>
<proteinExistence type="inferred from homology"/>
<dbReference type="InterPro" id="IPR022398">
    <property type="entry name" value="Peptidase_S8_His-AS"/>
</dbReference>
<organism evidence="4 5">
    <name type="scientific">Salibaculum griseiflavum</name>
    <dbReference type="NCBI Taxonomy" id="1914409"/>
    <lineage>
        <taxon>Bacteria</taxon>
        <taxon>Pseudomonadati</taxon>
        <taxon>Pseudomonadota</taxon>
        <taxon>Alphaproteobacteria</taxon>
        <taxon>Rhodobacterales</taxon>
        <taxon>Roseobacteraceae</taxon>
        <taxon>Salibaculum</taxon>
    </lineage>
</organism>
<evidence type="ECO:0000313" key="5">
    <source>
        <dbReference type="Proteomes" id="UP000245293"/>
    </source>
</evidence>
<comment type="similarity">
    <text evidence="1 2">Belongs to the peptidase S8 family.</text>
</comment>
<name>A0A2V1P259_9RHOB</name>
<dbReference type="AlphaFoldDB" id="A0A2V1P259"/>
<dbReference type="SUPFAM" id="SSF52743">
    <property type="entry name" value="Subtilisin-like"/>
    <property type="match status" value="1"/>
</dbReference>
<dbReference type="EMBL" id="QETF01000013">
    <property type="protein sequence ID" value="PWG16406.1"/>
    <property type="molecule type" value="Genomic_DNA"/>
</dbReference>